<evidence type="ECO:0000256" key="1">
    <source>
        <dbReference type="SAM" id="MobiDB-lite"/>
    </source>
</evidence>
<evidence type="ECO:0000313" key="2">
    <source>
        <dbReference type="EMBL" id="KAF7807197.1"/>
    </source>
</evidence>
<comment type="caution">
    <text evidence="2">The sequence shown here is derived from an EMBL/GenBank/DDBJ whole genome shotgun (WGS) entry which is preliminary data.</text>
</comment>
<name>A0A834ST78_9FABA</name>
<accession>A0A834ST78</accession>
<dbReference type="Proteomes" id="UP000634136">
    <property type="component" value="Unassembled WGS sequence"/>
</dbReference>
<proteinExistence type="predicted"/>
<dbReference type="AlphaFoldDB" id="A0A834ST78"/>
<protein>
    <submittedName>
        <fullName evidence="2">Uncharacterized protein</fullName>
    </submittedName>
</protein>
<reference evidence="2" key="1">
    <citation type="submission" date="2020-09" db="EMBL/GenBank/DDBJ databases">
        <title>Genome-Enabled Discovery of Anthraquinone Biosynthesis in Senna tora.</title>
        <authorList>
            <person name="Kang S.-H."/>
            <person name="Pandey R.P."/>
            <person name="Lee C.-M."/>
            <person name="Sim J.-S."/>
            <person name="Jeong J.-T."/>
            <person name="Choi B.-S."/>
            <person name="Jung M."/>
            <person name="Ginzburg D."/>
            <person name="Zhao K."/>
            <person name="Won S.Y."/>
            <person name="Oh T.-J."/>
            <person name="Yu Y."/>
            <person name="Kim N.-H."/>
            <person name="Lee O.R."/>
            <person name="Lee T.-H."/>
            <person name="Bashyal P."/>
            <person name="Kim T.-S."/>
            <person name="Lee W.-H."/>
            <person name="Kawkins C."/>
            <person name="Kim C.-K."/>
            <person name="Kim J.S."/>
            <person name="Ahn B.O."/>
            <person name="Rhee S.Y."/>
            <person name="Sohng J.K."/>
        </authorList>
    </citation>
    <scope>NUCLEOTIDE SEQUENCE</scope>
    <source>
        <tissue evidence="2">Leaf</tissue>
    </source>
</reference>
<keyword evidence="3" id="KW-1185">Reference proteome</keyword>
<gene>
    <name evidence="2" type="ORF">G2W53_039358</name>
</gene>
<evidence type="ECO:0000313" key="3">
    <source>
        <dbReference type="Proteomes" id="UP000634136"/>
    </source>
</evidence>
<organism evidence="2 3">
    <name type="scientific">Senna tora</name>
    <dbReference type="NCBI Taxonomy" id="362788"/>
    <lineage>
        <taxon>Eukaryota</taxon>
        <taxon>Viridiplantae</taxon>
        <taxon>Streptophyta</taxon>
        <taxon>Embryophyta</taxon>
        <taxon>Tracheophyta</taxon>
        <taxon>Spermatophyta</taxon>
        <taxon>Magnoliopsida</taxon>
        <taxon>eudicotyledons</taxon>
        <taxon>Gunneridae</taxon>
        <taxon>Pentapetalae</taxon>
        <taxon>rosids</taxon>
        <taxon>fabids</taxon>
        <taxon>Fabales</taxon>
        <taxon>Fabaceae</taxon>
        <taxon>Caesalpinioideae</taxon>
        <taxon>Cassia clade</taxon>
        <taxon>Senna</taxon>
    </lineage>
</organism>
<dbReference type="EMBL" id="JAAIUW010000012">
    <property type="protein sequence ID" value="KAF7807197.1"/>
    <property type="molecule type" value="Genomic_DNA"/>
</dbReference>
<feature type="region of interest" description="Disordered" evidence="1">
    <location>
        <begin position="37"/>
        <end position="56"/>
    </location>
</feature>
<sequence length="56" mass="6766">MVGVHKILFAAKRYISLENAFGQNKIDQRYQIRPKIQQERQEHDESSDWPYERCDV</sequence>